<proteinExistence type="predicted"/>
<comment type="caution">
    <text evidence="2">The sequence shown here is derived from an EMBL/GenBank/DDBJ whole genome shotgun (WGS) entry which is preliminary data.</text>
</comment>
<dbReference type="EMBL" id="JBAKBE010000012">
    <property type="protein sequence ID" value="MEH0098244.1"/>
    <property type="molecule type" value="Genomic_DNA"/>
</dbReference>
<feature type="region of interest" description="Disordered" evidence="1">
    <location>
        <begin position="126"/>
        <end position="156"/>
    </location>
</feature>
<feature type="compositionally biased region" description="Low complexity" evidence="1">
    <location>
        <begin position="191"/>
        <end position="207"/>
    </location>
</feature>
<gene>
    <name evidence="2" type="ORF">V6L76_18420</name>
</gene>
<feature type="region of interest" description="Disordered" evidence="1">
    <location>
        <begin position="179"/>
        <end position="220"/>
    </location>
</feature>
<accession>A0ABU7ZSP0</accession>
<evidence type="ECO:0000313" key="2">
    <source>
        <dbReference type="EMBL" id="MEH0098244.1"/>
    </source>
</evidence>
<keyword evidence="3" id="KW-1185">Reference proteome</keyword>
<evidence type="ECO:0000313" key="3">
    <source>
        <dbReference type="Proteomes" id="UP001380822"/>
    </source>
</evidence>
<protein>
    <submittedName>
        <fullName evidence="2">Uncharacterized protein</fullName>
    </submittedName>
</protein>
<reference evidence="2 3" key="1">
    <citation type="submission" date="2024-02" db="EMBL/GenBank/DDBJ databases">
        <title>A new putative Pannonibacter species isolated from two cases of bloodstream infections in paediatric patients.</title>
        <authorList>
            <person name="Castellana S."/>
            <person name="De Laurentiis V."/>
            <person name="Grassi M."/>
            <person name="De Leonardis F."/>
            <person name="Mosca A."/>
            <person name="De Carlo C."/>
            <person name="Sparapano E."/>
            <person name="Ronga L."/>
            <person name="Santacroce L."/>
            <person name="Chironna M."/>
            <person name="De Robertis A."/>
            <person name="Bianco A."/>
            <person name="Del Sambro L."/>
            <person name="Capozzi L."/>
            <person name="Parisi A."/>
        </authorList>
    </citation>
    <scope>NUCLEOTIDE SEQUENCE [LARGE SCALE GENOMIC DNA]</scope>
    <source>
        <strain evidence="2 3">Pt2</strain>
    </source>
</reference>
<dbReference type="Proteomes" id="UP001380822">
    <property type="component" value="Unassembled WGS sequence"/>
</dbReference>
<evidence type="ECO:0000256" key="1">
    <source>
        <dbReference type="SAM" id="MobiDB-lite"/>
    </source>
</evidence>
<dbReference type="RefSeq" id="WP_334252794.1">
    <property type="nucleotide sequence ID" value="NZ_JBAKBE010000012.1"/>
</dbReference>
<sequence>MTPLGAVPPVKPEGSAVSVYSARQSTEVSSGEAGRSLGFRDIVDIINPFQHLPVIGEVYRNVTGDEISDGARHAGHALYGLALGGPLGMAGMLGYAMAGSAVEGALQAPGAADDAGAVVARAPDGQAIPSAKPQVDELARDPAPASPQGINTDDPLGVRVARSRDEAAAAPVNLTRWLADPAGIPVPPGKPSSGSSSGAAEARSQQQPSSLDAVIQHPANRLPLDVLETLRNRHKDLIRDARA</sequence>
<organism evidence="2 3">
    <name type="scientific">Pannonibacter anstelovis</name>
    <dbReference type="NCBI Taxonomy" id="3121537"/>
    <lineage>
        <taxon>Bacteria</taxon>
        <taxon>Pseudomonadati</taxon>
        <taxon>Pseudomonadota</taxon>
        <taxon>Alphaproteobacteria</taxon>
        <taxon>Hyphomicrobiales</taxon>
        <taxon>Stappiaceae</taxon>
        <taxon>Pannonibacter</taxon>
    </lineage>
</organism>
<name>A0ABU7ZSP0_9HYPH</name>